<gene>
    <name evidence="3" type="ORF">STAS_06952</name>
</gene>
<keyword evidence="3" id="KW-0378">Hydrolase</keyword>
<dbReference type="EMBL" id="BKCP01004405">
    <property type="protein sequence ID" value="GER30981.1"/>
    <property type="molecule type" value="Genomic_DNA"/>
</dbReference>
<sequence length="491" mass="55152">MRNNVKTNDHQNTISLLLILLFITPFTEKSLAYASSITGRISRRPDPLRKFRHYDGDYDISSKHYWASTAFTGIHGYAVAGIWLLCGLGLVLFIVIKSIKRSPSTIMDHSSSSNLIVLLLLLVITSFAIVASGLTIAENQKTLKKAQKLEETIRDAGNEASNSIGRVKAAMLRMQALLQPYNSDICNQLNLTTHRLRKTSLSIQSFIRNNLKTWDQAIQTLYVMNLVVVSVDLVLLVAGLVLLRFQFRPGINVLIFTCWILTTLGWILTGVDFLFHTFIGDTCLVLKNYEIDPQTNSLGNMLPCPKSTDSVQTLEKIIDNIHAFINEINWKIREVIESNEQYEGIPVVEVCDPFSTSINDSFSLQSCAENSIPIGDLPRVLSIFVCYEANNTSGNCQEEGRFLPESMYTVSLAYSQSMQDFINIYPDLSSLMKCTSIKEAFSEIVTRQCRPIELSTRGLWASMLALSVVMVVLVLLWIYRTNQGNGLCLCW</sequence>
<feature type="transmembrane region" description="Helical" evidence="1">
    <location>
        <begin position="221"/>
        <end position="243"/>
    </location>
</feature>
<reference evidence="4" key="1">
    <citation type="journal article" date="2019" name="Curr. Biol.">
        <title>Genome Sequence of Striga asiatica Provides Insight into the Evolution of Plant Parasitism.</title>
        <authorList>
            <person name="Yoshida S."/>
            <person name="Kim S."/>
            <person name="Wafula E.K."/>
            <person name="Tanskanen J."/>
            <person name="Kim Y.M."/>
            <person name="Honaas L."/>
            <person name="Yang Z."/>
            <person name="Spallek T."/>
            <person name="Conn C.E."/>
            <person name="Ichihashi Y."/>
            <person name="Cheong K."/>
            <person name="Cui S."/>
            <person name="Der J.P."/>
            <person name="Gundlach H."/>
            <person name="Jiao Y."/>
            <person name="Hori C."/>
            <person name="Ishida J.K."/>
            <person name="Kasahara H."/>
            <person name="Kiba T."/>
            <person name="Kim M.S."/>
            <person name="Koo N."/>
            <person name="Laohavisit A."/>
            <person name="Lee Y.H."/>
            <person name="Lumba S."/>
            <person name="McCourt P."/>
            <person name="Mortimer J.C."/>
            <person name="Mutuku J.M."/>
            <person name="Nomura T."/>
            <person name="Sasaki-Sekimoto Y."/>
            <person name="Seto Y."/>
            <person name="Wang Y."/>
            <person name="Wakatake T."/>
            <person name="Sakakibara H."/>
            <person name="Demura T."/>
            <person name="Yamaguchi S."/>
            <person name="Yoneyama K."/>
            <person name="Manabe R.I."/>
            <person name="Nelson D.C."/>
            <person name="Schulman A.H."/>
            <person name="Timko M.P."/>
            <person name="dePamphilis C.W."/>
            <person name="Choi D."/>
            <person name="Shirasu K."/>
        </authorList>
    </citation>
    <scope>NUCLEOTIDE SEQUENCE [LARGE SCALE GENOMIC DNA]</scope>
    <source>
        <strain evidence="4">cv. UVA1</strain>
    </source>
</reference>
<evidence type="ECO:0000313" key="3">
    <source>
        <dbReference type="EMBL" id="GER30981.1"/>
    </source>
</evidence>
<dbReference type="Proteomes" id="UP000325081">
    <property type="component" value="Unassembled WGS sequence"/>
</dbReference>
<dbReference type="InterPro" id="IPR040283">
    <property type="entry name" value="DDB_G0292058-like"/>
</dbReference>
<evidence type="ECO:0000313" key="4">
    <source>
        <dbReference type="Proteomes" id="UP000325081"/>
    </source>
</evidence>
<keyword evidence="3" id="KW-0645">Protease</keyword>
<keyword evidence="1" id="KW-0472">Membrane</keyword>
<dbReference type="AlphaFoldDB" id="A0A5A7PDZ0"/>
<dbReference type="GO" id="GO:0016020">
    <property type="term" value="C:membrane"/>
    <property type="evidence" value="ECO:0007669"/>
    <property type="project" value="TreeGrafter"/>
</dbReference>
<keyword evidence="4" id="KW-1185">Reference proteome</keyword>
<dbReference type="PANTHER" id="PTHR31414:SF19">
    <property type="entry name" value="TRANSMEMBRANE PROTEIN"/>
    <property type="match status" value="1"/>
</dbReference>
<dbReference type="OrthoDB" id="1056237at2759"/>
<evidence type="ECO:0000256" key="1">
    <source>
        <dbReference type="SAM" id="Phobius"/>
    </source>
</evidence>
<proteinExistence type="predicted"/>
<dbReference type="GO" id="GO:0008233">
    <property type="term" value="F:peptidase activity"/>
    <property type="evidence" value="ECO:0007669"/>
    <property type="project" value="UniProtKB-KW"/>
</dbReference>
<evidence type="ECO:0000256" key="2">
    <source>
        <dbReference type="SAM" id="SignalP"/>
    </source>
</evidence>
<keyword evidence="1" id="KW-1133">Transmembrane helix</keyword>
<organism evidence="3 4">
    <name type="scientific">Striga asiatica</name>
    <name type="common">Asiatic witchweed</name>
    <name type="synonym">Buchnera asiatica</name>
    <dbReference type="NCBI Taxonomy" id="4170"/>
    <lineage>
        <taxon>Eukaryota</taxon>
        <taxon>Viridiplantae</taxon>
        <taxon>Streptophyta</taxon>
        <taxon>Embryophyta</taxon>
        <taxon>Tracheophyta</taxon>
        <taxon>Spermatophyta</taxon>
        <taxon>Magnoliopsida</taxon>
        <taxon>eudicotyledons</taxon>
        <taxon>Gunneridae</taxon>
        <taxon>Pentapetalae</taxon>
        <taxon>asterids</taxon>
        <taxon>lamiids</taxon>
        <taxon>Lamiales</taxon>
        <taxon>Orobanchaceae</taxon>
        <taxon>Buchnereae</taxon>
        <taxon>Striga</taxon>
    </lineage>
</organism>
<keyword evidence="2" id="KW-0732">Signal</keyword>
<keyword evidence="1" id="KW-0812">Transmembrane</keyword>
<feature type="transmembrane region" description="Helical" evidence="1">
    <location>
        <begin position="74"/>
        <end position="95"/>
    </location>
</feature>
<comment type="caution">
    <text evidence="3">The sequence shown here is derived from an EMBL/GenBank/DDBJ whole genome shotgun (WGS) entry which is preliminary data.</text>
</comment>
<feature type="transmembrane region" description="Helical" evidence="1">
    <location>
        <begin position="250"/>
        <end position="268"/>
    </location>
</feature>
<feature type="signal peptide" evidence="2">
    <location>
        <begin position="1"/>
        <end position="32"/>
    </location>
</feature>
<name>A0A5A7PDZ0_STRAF</name>
<dbReference type="PANTHER" id="PTHR31414">
    <property type="entry name" value="TRANSMEMBRANE PROTEIN DDB_G0292058"/>
    <property type="match status" value="1"/>
</dbReference>
<protein>
    <submittedName>
        <fullName evidence="3">ATP-dependent caseinolytic (Clp)protease/crotonase family protein</fullName>
    </submittedName>
</protein>
<accession>A0A5A7PDZ0</accession>
<dbReference type="GO" id="GO:0006508">
    <property type="term" value="P:proteolysis"/>
    <property type="evidence" value="ECO:0007669"/>
    <property type="project" value="UniProtKB-KW"/>
</dbReference>
<feature type="transmembrane region" description="Helical" evidence="1">
    <location>
        <begin position="459"/>
        <end position="479"/>
    </location>
</feature>
<feature type="transmembrane region" description="Helical" evidence="1">
    <location>
        <begin position="115"/>
        <end position="137"/>
    </location>
</feature>
<feature type="chain" id="PRO_5023035002" evidence="2">
    <location>
        <begin position="33"/>
        <end position="491"/>
    </location>
</feature>